<dbReference type="SMART" id="SM00320">
    <property type="entry name" value="WD40"/>
    <property type="match status" value="6"/>
</dbReference>
<comment type="function">
    <text evidence="14">Component of the coat protein complex II (COPII) which promotes the formation of transport vesicles from the endoplasmic reticulum (ER). The coat has two main functions, the physical deformation of the endoplasmic reticulum membrane into vesicles and the selection of cargo molecules.</text>
</comment>
<evidence type="ECO:0000313" key="18">
    <source>
        <dbReference type="EMBL" id="PSN63708.1"/>
    </source>
</evidence>
<evidence type="ECO:0000256" key="16">
    <source>
        <dbReference type="SAM" id="MobiDB-lite"/>
    </source>
</evidence>
<feature type="compositionally biased region" description="Pro residues" evidence="16">
    <location>
        <begin position="1052"/>
        <end position="1108"/>
    </location>
</feature>
<dbReference type="GO" id="GO:0090110">
    <property type="term" value="P:COPII-coated vesicle cargo loading"/>
    <property type="evidence" value="ECO:0007669"/>
    <property type="project" value="TreeGrafter"/>
</dbReference>
<dbReference type="GO" id="GO:0007029">
    <property type="term" value="P:endoplasmic reticulum organization"/>
    <property type="evidence" value="ECO:0007669"/>
    <property type="project" value="TreeGrafter"/>
</dbReference>
<dbReference type="GO" id="GO:0030127">
    <property type="term" value="C:COPII vesicle coat"/>
    <property type="evidence" value="ECO:0007669"/>
    <property type="project" value="TreeGrafter"/>
</dbReference>
<dbReference type="SUPFAM" id="SSF50978">
    <property type="entry name" value="WD40 repeat-like"/>
    <property type="match status" value="1"/>
</dbReference>
<dbReference type="InterPro" id="IPR036322">
    <property type="entry name" value="WD40_repeat_dom_sf"/>
</dbReference>
<dbReference type="PANTHER" id="PTHR13923">
    <property type="entry name" value="SEC31-RELATED PROTEIN"/>
    <property type="match status" value="1"/>
</dbReference>
<dbReference type="FunFam" id="2.130.10.10:FF:000193">
    <property type="entry name" value="Protein transport protein SEC31, putative"/>
    <property type="match status" value="1"/>
</dbReference>
<dbReference type="GO" id="GO:0015031">
    <property type="term" value="P:protein transport"/>
    <property type="evidence" value="ECO:0007669"/>
    <property type="project" value="UniProtKB-KW"/>
</dbReference>
<dbReference type="Proteomes" id="UP000240883">
    <property type="component" value="Unassembled WGS sequence"/>
</dbReference>
<keyword evidence="19" id="KW-1185">Reference proteome</keyword>
<dbReference type="STRING" id="1448308.A0A2T2NF86"/>
<dbReference type="InterPro" id="IPR040251">
    <property type="entry name" value="SEC31-like"/>
</dbReference>
<dbReference type="GO" id="GO:0005789">
    <property type="term" value="C:endoplasmic reticulum membrane"/>
    <property type="evidence" value="ECO:0007669"/>
    <property type="project" value="UniProtKB-SubCell"/>
</dbReference>
<feature type="region of interest" description="Disordered" evidence="16">
    <location>
        <begin position="778"/>
        <end position="804"/>
    </location>
</feature>
<dbReference type="InterPro" id="IPR001680">
    <property type="entry name" value="WD40_rpt"/>
</dbReference>
<dbReference type="GO" id="GO:0070971">
    <property type="term" value="C:endoplasmic reticulum exit site"/>
    <property type="evidence" value="ECO:0007669"/>
    <property type="project" value="TreeGrafter"/>
</dbReference>
<evidence type="ECO:0000256" key="9">
    <source>
        <dbReference type="ARBA" id="ARBA00022824"/>
    </source>
</evidence>
<feature type="compositionally biased region" description="Pro residues" evidence="16">
    <location>
        <begin position="884"/>
        <end position="893"/>
    </location>
</feature>
<dbReference type="GO" id="GO:0005198">
    <property type="term" value="F:structural molecule activity"/>
    <property type="evidence" value="ECO:0007669"/>
    <property type="project" value="TreeGrafter"/>
</dbReference>
<dbReference type="PROSITE" id="PS50082">
    <property type="entry name" value="WD_REPEATS_2"/>
    <property type="match status" value="1"/>
</dbReference>
<dbReference type="EMBL" id="KZ678139">
    <property type="protein sequence ID" value="PSN63708.1"/>
    <property type="molecule type" value="Genomic_DNA"/>
</dbReference>
<keyword evidence="11" id="KW-0653">Protein transport</keyword>
<evidence type="ECO:0000256" key="10">
    <source>
        <dbReference type="ARBA" id="ARBA00022892"/>
    </source>
</evidence>
<evidence type="ECO:0000256" key="2">
    <source>
        <dbReference type="ARBA" id="ARBA00004397"/>
    </source>
</evidence>
<feature type="compositionally biased region" description="Polar residues" evidence="16">
    <location>
        <begin position="929"/>
        <end position="940"/>
    </location>
</feature>
<feature type="compositionally biased region" description="Polar residues" evidence="16">
    <location>
        <begin position="906"/>
        <end position="915"/>
    </location>
</feature>
<evidence type="ECO:0000256" key="8">
    <source>
        <dbReference type="ARBA" id="ARBA00022737"/>
    </source>
</evidence>
<evidence type="ECO:0000259" key="17">
    <source>
        <dbReference type="Pfam" id="PF07304"/>
    </source>
</evidence>
<keyword evidence="10" id="KW-0931">ER-Golgi transport</keyword>
<dbReference type="Pfam" id="PF07304">
    <property type="entry name" value="SRA1"/>
    <property type="match status" value="1"/>
</dbReference>
<feature type="compositionally biased region" description="Pro residues" evidence="16">
    <location>
        <begin position="961"/>
        <end position="979"/>
    </location>
</feature>
<dbReference type="Pfam" id="PF00400">
    <property type="entry name" value="WD40"/>
    <property type="match status" value="1"/>
</dbReference>
<keyword evidence="9" id="KW-0256">Endoplasmic reticulum</keyword>
<dbReference type="Gene3D" id="1.20.940.10">
    <property type="entry name" value="Functional domain of the splicing factor Prp18"/>
    <property type="match status" value="1"/>
</dbReference>
<feature type="region of interest" description="Disordered" evidence="16">
    <location>
        <begin position="472"/>
        <end position="500"/>
    </location>
</feature>
<dbReference type="InterPro" id="IPR015943">
    <property type="entry name" value="WD40/YVTN_repeat-like_dom_sf"/>
</dbReference>
<gene>
    <name evidence="18" type="ORF">BS50DRAFT_87097</name>
</gene>
<feature type="compositionally biased region" description="Low complexity" evidence="16">
    <location>
        <begin position="1109"/>
        <end position="1132"/>
    </location>
</feature>
<feature type="compositionally biased region" description="Low complexity" evidence="16">
    <location>
        <begin position="782"/>
        <end position="804"/>
    </location>
</feature>
<evidence type="ECO:0000256" key="1">
    <source>
        <dbReference type="ARBA" id="ARBA00004299"/>
    </source>
</evidence>
<keyword evidence="7 15" id="KW-0853">WD repeat</keyword>
<feature type="repeat" description="WD" evidence="15">
    <location>
        <begin position="254"/>
        <end position="296"/>
    </location>
</feature>
<dbReference type="AlphaFoldDB" id="A0A2T2NF86"/>
<protein>
    <recommendedName>
        <fullName evidence="5">Protein transport protein SEC31</fullName>
    </recommendedName>
    <alternativeName>
        <fullName evidence="4">Protein transport protein sec31</fullName>
    </alternativeName>
</protein>
<proteinExistence type="inferred from homology"/>
<organism evidence="18 19">
    <name type="scientific">Corynespora cassiicola Philippines</name>
    <dbReference type="NCBI Taxonomy" id="1448308"/>
    <lineage>
        <taxon>Eukaryota</taxon>
        <taxon>Fungi</taxon>
        <taxon>Dikarya</taxon>
        <taxon>Ascomycota</taxon>
        <taxon>Pezizomycotina</taxon>
        <taxon>Dothideomycetes</taxon>
        <taxon>Pleosporomycetidae</taxon>
        <taxon>Pleosporales</taxon>
        <taxon>Corynesporascaceae</taxon>
        <taxon>Corynespora</taxon>
    </lineage>
</organism>
<evidence type="ECO:0000256" key="3">
    <source>
        <dbReference type="ARBA" id="ARBA00009358"/>
    </source>
</evidence>
<feature type="compositionally biased region" description="Acidic residues" evidence="16">
    <location>
        <begin position="473"/>
        <end position="495"/>
    </location>
</feature>
<dbReference type="Gene3D" id="2.130.10.10">
    <property type="entry name" value="YVTN repeat-like/Quinoprotein amine dehydrogenase"/>
    <property type="match status" value="1"/>
</dbReference>
<accession>A0A2T2NF86</accession>
<evidence type="ECO:0000256" key="14">
    <source>
        <dbReference type="ARBA" id="ARBA00025471"/>
    </source>
</evidence>
<evidence type="ECO:0000256" key="6">
    <source>
        <dbReference type="ARBA" id="ARBA00022448"/>
    </source>
</evidence>
<evidence type="ECO:0000256" key="13">
    <source>
        <dbReference type="ARBA" id="ARBA00023329"/>
    </source>
</evidence>
<feature type="domain" description="SRA1/Sec31" evidence="17">
    <location>
        <begin position="1109"/>
        <end position="1241"/>
    </location>
</feature>
<evidence type="ECO:0000256" key="11">
    <source>
        <dbReference type="ARBA" id="ARBA00022927"/>
    </source>
</evidence>
<evidence type="ECO:0000256" key="5">
    <source>
        <dbReference type="ARBA" id="ARBA00021236"/>
    </source>
</evidence>
<dbReference type="FunFam" id="1.20.940.10:FF:000007">
    <property type="entry name" value="Protein transport protein (SEC31), putative"/>
    <property type="match status" value="1"/>
</dbReference>
<evidence type="ECO:0000256" key="12">
    <source>
        <dbReference type="ARBA" id="ARBA00023136"/>
    </source>
</evidence>
<feature type="region of interest" description="Disordered" evidence="16">
    <location>
        <begin position="864"/>
        <end position="1142"/>
    </location>
</feature>
<dbReference type="OrthoDB" id="542917at2759"/>
<dbReference type="InterPro" id="IPR009917">
    <property type="entry name" value="SRA1/Sec31"/>
</dbReference>
<sequence length="1247" mass="134365">MVRLREIPRTATFAWSPGPTQPLIATGTKAGAVDADFSNDTTLELWELNLDSADQGVELQPVASVNVDSRFNDIAWSQPSEPYPKGIIAGALDSGALVLWDAEKLQAGASDAQIEQIDKHTGPVQAIQFNPFRPHILASAGAKGELYIHDLSDQSKSFRLGKAGANPDEYTTLDWNKKVSHILATGSSGGFVTVWDVKGKKENLTLNNFGRKTVSAVSWDPDTPTRLITAIPTDQSPLVLVWDLRNSNAPEKTLQAHEQGVLSLSWCAQDSDLLLSCGKDNRTIAWNPHTGEFLGEFPVVTNWTFQTRFNPSNPNLLATASFDGKIAVQTLQNTGAAADQSKATAQHLDGEDFFSKTHVEPQGASFTLKSPPKWLKRRAGVSFGFGGKLVRFGFADNKSKISISTFAVDSEIGAASEEFNKALEKGDLTEIFESKIEKASTDEEKADWTVIQTLTSENPRTKLVEYLGFADTKEDENEEPAEETDAAETNGEDEGASFFDQSTDSGNFLSDLAASKGAKTNNPFQVYTGSESEADKKISRALMLGQFDTALDVCLKENRLSDAFMIAICGGDKCIAKAQAAYFKKQSDGPNYLRLLASIVGKNLWDVVYNADLKDWKEVMATICTFADSSEFPDLCEALGDRLEEAISEENSSFRKDASFCYLAGSKLEKVVVNWAQELKESEEAKVEESTGDNSFSIHARSLQDFIEKVTVFRQVTGFKDAEQSKEEDWKLGPLYAKYVEYADIASAHGQLSIAEKYLNLLPEKYPAADVARDRIQRATRKAAPQPAATQKQQPQQQRGQRVVPTYQPVQPVQPAQAMPAPAQQTSSSYAPVNPLSAQAQAQIPSYPAATGRNAYTPAGVSPYAPAQPSIPQPGGFGGYAPPQANPLAPPPRNFSNSPSLPPAATQRSIPNWNDTPDFGPPKPASRRGTPSASVSSPFVNQPGIAPPPQGGMSPSYPTSRPTPPPPPKGPPQGPPRISSPPTTQQTSTPVNPYAPPQPSNAYTPPQASGFAPPQPQIPRGASPYQPPPSGAAPSNRYAPAPGSQPSVPQTSMPPPRQVAPPPPNPYAPTPPPQAMPQAAAPPPRGPPQGPPQGPPRAGPPPGGPPGGPILSSGPPSRPGTAQSQKAAAAAKYPPGDRSHIPDEARPIYEILNADMQRVKAKAPSNYKTHVVDTEKRLNILFDHLNNEDLLKPDTIQDMNALAQHIQAREYDQAIAIFSDLMKNKNDEGSNWMVGVKRLIQFSKGTP</sequence>
<keyword evidence="8" id="KW-0677">Repeat</keyword>
<evidence type="ECO:0000256" key="15">
    <source>
        <dbReference type="PROSITE-ProRule" id="PRU00221"/>
    </source>
</evidence>
<reference evidence="18 19" key="1">
    <citation type="journal article" date="2018" name="Front. Microbiol.">
        <title>Genome-Wide Analysis of Corynespora cassiicola Leaf Fall Disease Putative Effectors.</title>
        <authorList>
            <person name="Lopez D."/>
            <person name="Ribeiro S."/>
            <person name="Label P."/>
            <person name="Fumanal B."/>
            <person name="Venisse J.S."/>
            <person name="Kohler A."/>
            <person name="de Oliveira R.R."/>
            <person name="Labutti K."/>
            <person name="Lipzen A."/>
            <person name="Lail K."/>
            <person name="Bauer D."/>
            <person name="Ohm R.A."/>
            <person name="Barry K.W."/>
            <person name="Spatafora J."/>
            <person name="Grigoriev I.V."/>
            <person name="Martin F.M."/>
            <person name="Pujade-Renaud V."/>
        </authorList>
    </citation>
    <scope>NUCLEOTIDE SEQUENCE [LARGE SCALE GENOMIC DNA]</scope>
    <source>
        <strain evidence="18 19">Philippines</strain>
    </source>
</reference>
<evidence type="ECO:0000256" key="7">
    <source>
        <dbReference type="ARBA" id="ARBA00022574"/>
    </source>
</evidence>
<keyword evidence="6" id="KW-0813">Transport</keyword>
<feature type="compositionally biased region" description="Low complexity" evidence="16">
    <location>
        <begin position="980"/>
        <end position="990"/>
    </location>
</feature>
<comment type="subcellular location">
    <subcellularLocation>
        <location evidence="1">Cytoplasmic vesicle</location>
        <location evidence="1">COPII-coated vesicle membrane</location>
        <topology evidence="1">Peripheral membrane protein</topology>
        <orientation evidence="1">Cytoplasmic side</orientation>
    </subcellularLocation>
    <subcellularLocation>
        <location evidence="2">Endoplasmic reticulum membrane</location>
        <topology evidence="2">Peripheral membrane protein</topology>
        <orientation evidence="2">Cytoplasmic side</orientation>
    </subcellularLocation>
</comment>
<name>A0A2T2NF86_CORCC</name>
<keyword evidence="13" id="KW-0968">Cytoplasmic vesicle</keyword>
<comment type="similarity">
    <text evidence="3">Belongs to the WD repeat SEC31 family.</text>
</comment>
<evidence type="ECO:0000256" key="4">
    <source>
        <dbReference type="ARBA" id="ARBA00013507"/>
    </source>
</evidence>
<dbReference type="Gene3D" id="1.25.40.1030">
    <property type="match status" value="1"/>
</dbReference>
<evidence type="ECO:0000313" key="19">
    <source>
        <dbReference type="Proteomes" id="UP000240883"/>
    </source>
</evidence>
<keyword evidence="12" id="KW-0472">Membrane</keyword>
<dbReference type="PANTHER" id="PTHR13923:SF11">
    <property type="entry name" value="SECRETORY 31, ISOFORM D"/>
    <property type="match status" value="1"/>
</dbReference>